<dbReference type="AlphaFoldDB" id="K2MCE5"/>
<reference evidence="9 10" key="1">
    <citation type="journal article" date="2012" name="J. Bacteriol.">
        <title>Genome Sequence of Nitratireductor pacificus Type Strain pht-3B.</title>
        <authorList>
            <person name="Lai Q."/>
            <person name="Li G."/>
            <person name="Shao Z."/>
        </authorList>
    </citation>
    <scope>NUCLEOTIDE SEQUENCE [LARGE SCALE GENOMIC DNA]</scope>
    <source>
        <strain evidence="10">pht-3B</strain>
    </source>
</reference>
<dbReference type="EC" id="2.7.7.7" evidence="3"/>
<accession>K2MCE5</accession>
<keyword evidence="9" id="KW-0808">Transferase</keyword>
<gene>
    <name evidence="9" type="ORF">NA2_05803</name>
</gene>
<dbReference type="eggNOG" id="COG0389">
    <property type="taxonomic scope" value="Bacteria"/>
</dbReference>
<comment type="function">
    <text evidence="5">Poorly processive, error-prone DNA polymerase involved in untargeted mutagenesis. Copies undamaged DNA at stalled replication forks, which arise in vivo from mismatched or misaligned primer ends. These misaligned primers can be extended by PolIV. Exhibits no 3'-5' exonuclease (proofreading) activity. May be involved in translesional synthesis, in conjunction with the beta clamp from PolIII.</text>
</comment>
<dbReference type="InterPro" id="IPR017961">
    <property type="entry name" value="DNA_pol_Y-fam_little_finger"/>
</dbReference>
<evidence type="ECO:0000313" key="9">
    <source>
        <dbReference type="EMBL" id="EKF19831.1"/>
    </source>
</evidence>
<dbReference type="CDD" id="cd03468">
    <property type="entry name" value="PolY_like"/>
    <property type="match status" value="1"/>
</dbReference>
<evidence type="ECO:0000256" key="3">
    <source>
        <dbReference type="ARBA" id="ARBA00012417"/>
    </source>
</evidence>
<evidence type="ECO:0000259" key="8">
    <source>
        <dbReference type="Pfam" id="PF11799"/>
    </source>
</evidence>
<dbReference type="STRING" id="391937.NA2_05803"/>
<feature type="domain" description="UmuC" evidence="7">
    <location>
        <begin position="3"/>
        <end position="120"/>
    </location>
</feature>
<keyword evidence="10" id="KW-1185">Reference proteome</keyword>
<dbReference type="GO" id="GO:0016740">
    <property type="term" value="F:transferase activity"/>
    <property type="evidence" value="ECO:0007669"/>
    <property type="project" value="UniProtKB-KW"/>
</dbReference>
<proteinExistence type="predicted"/>
<dbReference type="RefSeq" id="WP_008595248.1">
    <property type="nucleotide sequence ID" value="NZ_AMRM01000005.1"/>
</dbReference>
<protein>
    <recommendedName>
        <fullName evidence="3">DNA-directed DNA polymerase</fullName>
        <ecNumber evidence="3">2.7.7.7</ecNumber>
    </recommendedName>
</protein>
<dbReference type="InterPro" id="IPR001126">
    <property type="entry name" value="UmuC"/>
</dbReference>
<dbReference type="InterPro" id="IPR050356">
    <property type="entry name" value="SulA_CellDiv_inhibitor"/>
</dbReference>
<dbReference type="SUPFAM" id="SSF56672">
    <property type="entry name" value="DNA/RNA polymerases"/>
    <property type="match status" value="1"/>
</dbReference>
<name>K2MCE5_9HYPH</name>
<dbReference type="Pfam" id="PF00817">
    <property type="entry name" value="IMS"/>
    <property type="match status" value="1"/>
</dbReference>
<dbReference type="PANTHER" id="PTHR35369">
    <property type="entry name" value="BLR3025 PROTEIN-RELATED"/>
    <property type="match status" value="1"/>
</dbReference>
<dbReference type="Pfam" id="PF11799">
    <property type="entry name" value="IMS_C"/>
    <property type="match status" value="1"/>
</dbReference>
<dbReference type="InterPro" id="IPR043502">
    <property type="entry name" value="DNA/RNA_pol_sf"/>
</dbReference>
<evidence type="ECO:0000259" key="7">
    <source>
        <dbReference type="Pfam" id="PF00817"/>
    </source>
</evidence>
<comment type="catalytic activity">
    <reaction evidence="6">
        <text>DNA(n) + a 2'-deoxyribonucleoside 5'-triphosphate = DNA(n+1) + diphosphate</text>
        <dbReference type="Rhea" id="RHEA:22508"/>
        <dbReference type="Rhea" id="RHEA-COMP:17339"/>
        <dbReference type="Rhea" id="RHEA-COMP:17340"/>
        <dbReference type="ChEBI" id="CHEBI:33019"/>
        <dbReference type="ChEBI" id="CHEBI:61560"/>
        <dbReference type="ChEBI" id="CHEBI:173112"/>
        <dbReference type="EC" id="2.7.7.7"/>
    </reaction>
</comment>
<feature type="domain" description="DNA polymerase Y-family little finger" evidence="8">
    <location>
        <begin position="216"/>
        <end position="317"/>
    </location>
</feature>
<dbReference type="PANTHER" id="PTHR35369:SF2">
    <property type="entry name" value="BLR3025 PROTEIN"/>
    <property type="match status" value="1"/>
</dbReference>
<dbReference type="Proteomes" id="UP000006786">
    <property type="component" value="Unassembled WGS sequence"/>
</dbReference>
<comment type="cofactor">
    <cofactor evidence="1">
        <name>Mg(2+)</name>
        <dbReference type="ChEBI" id="CHEBI:18420"/>
    </cofactor>
</comment>
<dbReference type="GO" id="GO:0006281">
    <property type="term" value="P:DNA repair"/>
    <property type="evidence" value="ECO:0007669"/>
    <property type="project" value="InterPro"/>
</dbReference>
<evidence type="ECO:0000256" key="1">
    <source>
        <dbReference type="ARBA" id="ARBA00001946"/>
    </source>
</evidence>
<organism evidence="9 10">
    <name type="scientific">Nitratireductor pacificus pht-3B</name>
    <dbReference type="NCBI Taxonomy" id="391937"/>
    <lineage>
        <taxon>Bacteria</taxon>
        <taxon>Pseudomonadati</taxon>
        <taxon>Pseudomonadota</taxon>
        <taxon>Alphaproteobacteria</taxon>
        <taxon>Hyphomicrobiales</taxon>
        <taxon>Phyllobacteriaceae</taxon>
        <taxon>Nitratireductor</taxon>
    </lineage>
</organism>
<evidence type="ECO:0000256" key="6">
    <source>
        <dbReference type="ARBA" id="ARBA00049244"/>
    </source>
</evidence>
<evidence type="ECO:0000256" key="2">
    <source>
        <dbReference type="ARBA" id="ARBA00011245"/>
    </source>
</evidence>
<evidence type="ECO:0000256" key="5">
    <source>
        <dbReference type="ARBA" id="ARBA00025589"/>
    </source>
</evidence>
<sequence length="487" mass="53194">MLVTTSDSGQRITALNRAAEQLGFLPGMTLADARAIHPALRVDRADLAGDHRALMRLAFWCQCFSPFTRADAPDGVSLDITGCAHLFGGEAGLLDMLSRKLGGFGLTAKLAIAPTVGAAWGLARHAASPRLVVPRQDLRSALAPLPVAALCLDAASLPALEKLGLKRIDDLLDKPRAPLVARFGPLVLRRLDEALGHEEASFGPLSPPVLHAVTCRFAEPIITREAIEIAIGRLTADLAADLERAARGVRRVELRLFRVDGWFEALPLATSTATRDAPHLARLLGERLDRIEDRAGFGFEAASLSALQVENLTGRQEDLGDEALVGARGDIAPLLDRLVNRFGARHVMRAEPHASYVPERAARAVSVLKPAKSHDWCAHARIVQDGAPFARPLFLLAVPEPVTTLAGVPDGPPTRFEWRRVAHRVASAEGPERIAPEWWLAPVGASRRTRDYYRVEDEAGRRFWLFREGLYERGEDTPRWFIHGVFA</sequence>
<evidence type="ECO:0000313" key="10">
    <source>
        <dbReference type="Proteomes" id="UP000006786"/>
    </source>
</evidence>
<comment type="caution">
    <text evidence="9">The sequence shown here is derived from an EMBL/GenBank/DDBJ whole genome shotgun (WGS) entry which is preliminary data.</text>
</comment>
<comment type="subunit">
    <text evidence="2">Monomer.</text>
</comment>
<evidence type="ECO:0000256" key="4">
    <source>
        <dbReference type="ARBA" id="ARBA00022763"/>
    </source>
</evidence>
<keyword evidence="4" id="KW-0227">DNA damage</keyword>
<dbReference type="PATRIC" id="fig|391937.3.peg.1194"/>
<dbReference type="EMBL" id="AMRM01000005">
    <property type="protein sequence ID" value="EKF19831.1"/>
    <property type="molecule type" value="Genomic_DNA"/>
</dbReference>